<keyword evidence="4" id="KW-0175">Coiled coil</keyword>
<organism evidence="8 9">
    <name type="scientific">Rhizobium aquaticum</name>
    <dbReference type="NCBI Taxonomy" id="1549636"/>
    <lineage>
        <taxon>Bacteria</taxon>
        <taxon>Pseudomonadati</taxon>
        <taxon>Pseudomonadota</taxon>
        <taxon>Alphaproteobacteria</taxon>
        <taxon>Hyphomicrobiales</taxon>
        <taxon>Rhizobiaceae</taxon>
        <taxon>Rhizobium/Agrobacterium group</taxon>
        <taxon>Rhizobium</taxon>
    </lineage>
</organism>
<dbReference type="SUPFAM" id="SSF58104">
    <property type="entry name" value="Methyl-accepting chemotaxis protein (MCP) signaling domain"/>
    <property type="match status" value="1"/>
</dbReference>
<keyword evidence="5" id="KW-0472">Membrane</keyword>
<keyword evidence="5" id="KW-1133">Transmembrane helix</keyword>
<keyword evidence="3" id="KW-0807">Transducer</keyword>
<dbReference type="InterPro" id="IPR004089">
    <property type="entry name" value="MCPsignal_dom"/>
</dbReference>
<dbReference type="PANTHER" id="PTHR43531:SF11">
    <property type="entry name" value="METHYL-ACCEPTING CHEMOTAXIS PROTEIN 3"/>
    <property type="match status" value="1"/>
</dbReference>
<dbReference type="SUPFAM" id="SSF158472">
    <property type="entry name" value="HAMP domain-like"/>
    <property type="match status" value="1"/>
</dbReference>
<keyword evidence="5" id="KW-0812">Transmembrane</keyword>
<dbReference type="PROSITE" id="PS50111">
    <property type="entry name" value="CHEMOTAXIS_TRANSDUC_2"/>
    <property type="match status" value="1"/>
</dbReference>
<dbReference type="RefSeq" id="WP_354555046.1">
    <property type="nucleotide sequence ID" value="NZ_JBEPMB010000001.1"/>
</dbReference>
<keyword evidence="9" id="KW-1185">Reference proteome</keyword>
<dbReference type="InterPro" id="IPR051310">
    <property type="entry name" value="MCP_chemotaxis"/>
</dbReference>
<dbReference type="Pfam" id="PF00672">
    <property type="entry name" value="HAMP"/>
    <property type="match status" value="1"/>
</dbReference>
<feature type="transmembrane region" description="Helical" evidence="5">
    <location>
        <begin position="198"/>
        <end position="220"/>
    </location>
</feature>
<dbReference type="Gene3D" id="1.10.287.950">
    <property type="entry name" value="Methyl-accepting chemotaxis protein"/>
    <property type="match status" value="1"/>
</dbReference>
<feature type="domain" description="Methyl-accepting transducer" evidence="6">
    <location>
        <begin position="355"/>
        <end position="584"/>
    </location>
</feature>
<dbReference type="Pfam" id="PF00015">
    <property type="entry name" value="MCPsignal"/>
    <property type="match status" value="1"/>
</dbReference>
<evidence type="ECO:0000256" key="1">
    <source>
        <dbReference type="ARBA" id="ARBA00022500"/>
    </source>
</evidence>
<dbReference type="InterPro" id="IPR024478">
    <property type="entry name" value="HlyB_4HB_MCP"/>
</dbReference>
<dbReference type="PANTHER" id="PTHR43531">
    <property type="entry name" value="PROTEIN ICFG"/>
    <property type="match status" value="1"/>
</dbReference>
<protein>
    <submittedName>
        <fullName evidence="8">Methyl-accepting chemotaxis protein</fullName>
    </submittedName>
</protein>
<dbReference type="Pfam" id="PF12729">
    <property type="entry name" value="4HB_MCP_1"/>
    <property type="match status" value="1"/>
</dbReference>
<dbReference type="EMBL" id="JBEPMB010000001">
    <property type="protein sequence ID" value="MET3612484.1"/>
    <property type="molecule type" value="Genomic_DNA"/>
</dbReference>
<dbReference type="SMART" id="SM00283">
    <property type="entry name" value="MA"/>
    <property type="match status" value="1"/>
</dbReference>
<feature type="domain" description="HAMP" evidence="7">
    <location>
        <begin position="307"/>
        <end position="350"/>
    </location>
</feature>
<dbReference type="Proteomes" id="UP001549047">
    <property type="component" value="Unassembled WGS sequence"/>
</dbReference>
<feature type="coiled-coil region" evidence="4">
    <location>
        <begin position="260"/>
        <end position="303"/>
    </location>
</feature>
<sequence length="655" mass="68422">MTRLKLSVHRPSIRTGLIAAIGSLAVVSGVIATGAVMSMKSMDQRFELLASTAMSGISMSKDIDLAAVRLREAYGQHLLAADKPAKAEVEKTIAAINDKLTATLKAYADLLGEGGDKAALAELDKQLTAYNKMGKTLLFYSTQGKDQNARAYLGSMSGIGNTLSKITGDIVASGQKAAEKSGAEARAATAQMILIAELLAGFAALVALAAGIFVVRGIALPIGRITKSMRDLAAGDTASTIPFAGRGDEIGAMAGAVEVFRQAAITNKELEREAEEARKRAEAERLEAERQAEANAAERLRIATSGLASALDRLAHGDLGFQIEEAFAPDFEQLRHDFNKSVRQLSETLAEISNAVSAVESGSHEIASGANDLSRRTEQQAASLEETAAALDEITVNVSNSARRTEEARTIAGRANQSALTSSKVVADAEDAMRRIEESSKQISNIIGVIDEIAFQTNLLALNAGVEAARAGEAGKGFAVVAMEVRELAGRSANAAKEIKTLIKNSATEVNAGVKLVRDTGLALNEIGGYIVEINGHMEAIAMSSKEQSTGLAEVNGAVNQMDQTTQQNAAMVEESTAASAALAHEAQTLRSLISKFSFGDMPVSATPSAMLRQTVAAMAAPVRSAAPRAAAAPVRVARAGSSAAPAAAEGWEEF</sequence>
<proteinExistence type="inferred from homology"/>
<comment type="similarity">
    <text evidence="2">Belongs to the methyl-accepting chemotaxis (MCP) protein family.</text>
</comment>
<evidence type="ECO:0000256" key="3">
    <source>
        <dbReference type="PROSITE-ProRule" id="PRU00284"/>
    </source>
</evidence>
<dbReference type="SMART" id="SM00304">
    <property type="entry name" value="HAMP"/>
    <property type="match status" value="2"/>
</dbReference>
<dbReference type="CDD" id="cd11386">
    <property type="entry name" value="MCP_signal"/>
    <property type="match status" value="1"/>
</dbReference>
<evidence type="ECO:0000256" key="5">
    <source>
        <dbReference type="SAM" id="Phobius"/>
    </source>
</evidence>
<evidence type="ECO:0000313" key="8">
    <source>
        <dbReference type="EMBL" id="MET3612484.1"/>
    </source>
</evidence>
<feature type="domain" description="HAMP" evidence="7">
    <location>
        <begin position="216"/>
        <end position="269"/>
    </location>
</feature>
<dbReference type="Gene3D" id="6.10.340.10">
    <property type="match status" value="1"/>
</dbReference>
<dbReference type="InterPro" id="IPR003660">
    <property type="entry name" value="HAMP_dom"/>
</dbReference>
<keyword evidence="1" id="KW-0145">Chemotaxis</keyword>
<accession>A0ABV2IXW0</accession>
<comment type="caution">
    <text evidence="8">The sequence shown here is derived from an EMBL/GenBank/DDBJ whole genome shotgun (WGS) entry which is preliminary data.</text>
</comment>
<evidence type="ECO:0000313" key="9">
    <source>
        <dbReference type="Proteomes" id="UP001549047"/>
    </source>
</evidence>
<evidence type="ECO:0000259" key="7">
    <source>
        <dbReference type="PROSITE" id="PS50885"/>
    </source>
</evidence>
<name>A0ABV2IXW0_9HYPH</name>
<evidence type="ECO:0000256" key="2">
    <source>
        <dbReference type="ARBA" id="ARBA00029447"/>
    </source>
</evidence>
<evidence type="ECO:0000256" key="4">
    <source>
        <dbReference type="SAM" id="Coils"/>
    </source>
</evidence>
<reference evidence="8 9" key="1">
    <citation type="submission" date="2024-06" db="EMBL/GenBank/DDBJ databases">
        <title>Genomic Encyclopedia of Type Strains, Phase IV (KMG-IV): sequencing the most valuable type-strain genomes for metagenomic binning, comparative biology and taxonomic classification.</title>
        <authorList>
            <person name="Goeker M."/>
        </authorList>
    </citation>
    <scope>NUCLEOTIDE SEQUENCE [LARGE SCALE GENOMIC DNA]</scope>
    <source>
        <strain evidence="8 9">DSM 29780</strain>
    </source>
</reference>
<dbReference type="PROSITE" id="PS50885">
    <property type="entry name" value="HAMP"/>
    <property type="match status" value="2"/>
</dbReference>
<gene>
    <name evidence="8" type="ORF">ABID16_000789</name>
</gene>
<evidence type="ECO:0000259" key="6">
    <source>
        <dbReference type="PROSITE" id="PS50111"/>
    </source>
</evidence>